<protein>
    <recommendedName>
        <fullName evidence="2">DUF6533 domain-containing protein</fullName>
    </recommendedName>
</protein>
<sequence length="343" mass="38344">MPLGWTSVMRSDLLLAGSPPLEILRKTQAVSYSEVAAVTVLTWDIIVTLSEEIELIWQKQWSPAKIMYVISRYLPWAFQMALLAINVNGSTGLHFSISECKTWMAVQAVILQLIVTSVDVILIMRVYALFNKNKRLLSVLSALFVAELTLLSYILAVVTPKLTFSDTCFVTSSPPFFVAYWVVSLVFETILFVLTLYKFGYAVQQGWGRRPVMKEFVADGTWAYTLIFVSMFINSMLYKFVHSPLAGICFTWLLSVLSFAGSRIILNPRRRTNARSSHSGPSIQLISIPLSPLSPNPLITPTSARSFPGLPSPARSNRERYTVNFTQYSSPTQDTRSGCGIAI</sequence>
<dbReference type="InterPro" id="IPR045340">
    <property type="entry name" value="DUF6533"/>
</dbReference>
<keyword evidence="1" id="KW-1133">Transmembrane helix</keyword>
<feature type="transmembrane region" description="Helical" evidence="1">
    <location>
        <begin position="221"/>
        <end position="238"/>
    </location>
</feature>
<dbReference type="OrthoDB" id="2637653at2759"/>
<evidence type="ECO:0000313" key="3">
    <source>
        <dbReference type="EMBL" id="KIP06644.1"/>
    </source>
</evidence>
<organism evidence="3 4">
    <name type="scientific">Phlebiopsis gigantea (strain 11061_1 CR5-6)</name>
    <name type="common">White-rot fungus</name>
    <name type="synonym">Peniophora gigantea</name>
    <dbReference type="NCBI Taxonomy" id="745531"/>
    <lineage>
        <taxon>Eukaryota</taxon>
        <taxon>Fungi</taxon>
        <taxon>Dikarya</taxon>
        <taxon>Basidiomycota</taxon>
        <taxon>Agaricomycotina</taxon>
        <taxon>Agaricomycetes</taxon>
        <taxon>Polyporales</taxon>
        <taxon>Phanerochaetaceae</taxon>
        <taxon>Phlebiopsis</taxon>
    </lineage>
</organism>
<keyword evidence="4" id="KW-1185">Reference proteome</keyword>
<dbReference type="HOGENOM" id="CLU_035509_10_0_1"/>
<feature type="transmembrane region" description="Helical" evidence="1">
    <location>
        <begin position="244"/>
        <end position="266"/>
    </location>
</feature>
<dbReference type="Proteomes" id="UP000053257">
    <property type="component" value="Unassembled WGS sequence"/>
</dbReference>
<dbReference type="Pfam" id="PF20151">
    <property type="entry name" value="DUF6533"/>
    <property type="match status" value="1"/>
</dbReference>
<accession>A0A0C3NNG4</accession>
<dbReference type="EMBL" id="KN840513">
    <property type="protein sequence ID" value="KIP06644.1"/>
    <property type="molecule type" value="Genomic_DNA"/>
</dbReference>
<feature type="transmembrane region" description="Helical" evidence="1">
    <location>
        <begin position="103"/>
        <end position="124"/>
    </location>
</feature>
<keyword evidence="1" id="KW-0472">Membrane</keyword>
<evidence type="ECO:0000259" key="2">
    <source>
        <dbReference type="Pfam" id="PF20151"/>
    </source>
</evidence>
<dbReference type="AlphaFoldDB" id="A0A0C3NNG4"/>
<evidence type="ECO:0000256" key="1">
    <source>
        <dbReference type="SAM" id="Phobius"/>
    </source>
</evidence>
<name>A0A0C3NNG4_PHLG1</name>
<evidence type="ECO:0000313" key="4">
    <source>
        <dbReference type="Proteomes" id="UP000053257"/>
    </source>
</evidence>
<feature type="domain" description="DUF6533" evidence="2">
    <location>
        <begin position="32"/>
        <end position="75"/>
    </location>
</feature>
<reference evidence="3 4" key="1">
    <citation type="journal article" date="2014" name="PLoS Genet.">
        <title>Analysis of the Phlebiopsis gigantea genome, transcriptome and secretome provides insight into its pioneer colonization strategies of wood.</title>
        <authorList>
            <person name="Hori C."/>
            <person name="Ishida T."/>
            <person name="Igarashi K."/>
            <person name="Samejima M."/>
            <person name="Suzuki H."/>
            <person name="Master E."/>
            <person name="Ferreira P."/>
            <person name="Ruiz-Duenas F.J."/>
            <person name="Held B."/>
            <person name="Canessa P."/>
            <person name="Larrondo L.F."/>
            <person name="Schmoll M."/>
            <person name="Druzhinina I.S."/>
            <person name="Kubicek C.P."/>
            <person name="Gaskell J.A."/>
            <person name="Kersten P."/>
            <person name="St John F."/>
            <person name="Glasner J."/>
            <person name="Sabat G."/>
            <person name="Splinter BonDurant S."/>
            <person name="Syed K."/>
            <person name="Yadav J."/>
            <person name="Mgbeahuruike A.C."/>
            <person name="Kovalchuk A."/>
            <person name="Asiegbu F.O."/>
            <person name="Lackner G."/>
            <person name="Hoffmeister D."/>
            <person name="Rencoret J."/>
            <person name="Gutierrez A."/>
            <person name="Sun H."/>
            <person name="Lindquist E."/>
            <person name="Barry K."/>
            <person name="Riley R."/>
            <person name="Grigoriev I.V."/>
            <person name="Henrissat B."/>
            <person name="Kues U."/>
            <person name="Berka R.M."/>
            <person name="Martinez A.T."/>
            <person name="Covert S.F."/>
            <person name="Blanchette R.A."/>
            <person name="Cullen D."/>
        </authorList>
    </citation>
    <scope>NUCLEOTIDE SEQUENCE [LARGE SCALE GENOMIC DNA]</scope>
    <source>
        <strain evidence="3 4">11061_1 CR5-6</strain>
    </source>
</reference>
<feature type="transmembrane region" description="Helical" evidence="1">
    <location>
        <begin position="136"/>
        <end position="158"/>
    </location>
</feature>
<feature type="transmembrane region" description="Helical" evidence="1">
    <location>
        <begin position="73"/>
        <end position="97"/>
    </location>
</feature>
<keyword evidence="1" id="KW-0812">Transmembrane</keyword>
<proteinExistence type="predicted"/>
<gene>
    <name evidence="3" type="ORF">PHLGIDRAFT_128150</name>
</gene>
<feature type="transmembrane region" description="Helical" evidence="1">
    <location>
        <begin position="178"/>
        <end position="200"/>
    </location>
</feature>